<reference evidence="1" key="1">
    <citation type="journal article" date="2023" name="PLoS Negl. Trop. Dis.">
        <title>A genome sequence for Biomphalaria pfeifferi, the major vector snail for the human-infecting parasite Schistosoma mansoni.</title>
        <authorList>
            <person name="Bu L."/>
            <person name="Lu L."/>
            <person name="Laidemitt M.R."/>
            <person name="Zhang S.M."/>
            <person name="Mutuku M."/>
            <person name="Mkoji G."/>
            <person name="Steinauer M."/>
            <person name="Loker E.S."/>
        </authorList>
    </citation>
    <scope>NUCLEOTIDE SEQUENCE</scope>
    <source>
        <strain evidence="1">KasaAsao</strain>
    </source>
</reference>
<evidence type="ECO:0000313" key="2">
    <source>
        <dbReference type="Proteomes" id="UP001233172"/>
    </source>
</evidence>
<evidence type="ECO:0000313" key="1">
    <source>
        <dbReference type="EMBL" id="KAK0064029.1"/>
    </source>
</evidence>
<dbReference type="PANTHER" id="PTHR11829">
    <property type="entry name" value="FORKHEAD BOX PROTEIN"/>
    <property type="match status" value="1"/>
</dbReference>
<dbReference type="GO" id="GO:0000981">
    <property type="term" value="F:DNA-binding transcription factor activity, RNA polymerase II-specific"/>
    <property type="evidence" value="ECO:0007669"/>
    <property type="project" value="TreeGrafter"/>
</dbReference>
<dbReference type="GO" id="GO:0009653">
    <property type="term" value="P:anatomical structure morphogenesis"/>
    <property type="evidence" value="ECO:0007669"/>
    <property type="project" value="TreeGrafter"/>
</dbReference>
<protein>
    <submittedName>
        <fullName evidence="1">Forkhead box protein G1-like isoform X2</fullName>
    </submittedName>
</protein>
<dbReference type="EMBL" id="JASAOG010000019">
    <property type="protein sequence ID" value="KAK0064029.1"/>
    <property type="molecule type" value="Genomic_DNA"/>
</dbReference>
<feature type="non-terminal residue" evidence="1">
    <location>
        <position position="1"/>
    </location>
</feature>
<feature type="non-terminal residue" evidence="1">
    <location>
        <position position="85"/>
    </location>
</feature>
<dbReference type="Proteomes" id="UP001233172">
    <property type="component" value="Unassembled WGS sequence"/>
</dbReference>
<dbReference type="AlphaFoldDB" id="A0AAD8C256"/>
<reference evidence="1" key="2">
    <citation type="submission" date="2023-04" db="EMBL/GenBank/DDBJ databases">
        <authorList>
            <person name="Bu L."/>
            <person name="Lu L."/>
            <person name="Laidemitt M.R."/>
            <person name="Zhang S.M."/>
            <person name="Mutuku M."/>
            <person name="Mkoji G."/>
            <person name="Steinauer M."/>
            <person name="Loker E.S."/>
        </authorList>
    </citation>
    <scope>NUCLEOTIDE SEQUENCE</scope>
    <source>
        <strain evidence="1">KasaAsao</strain>
        <tissue evidence="1">Whole Snail</tissue>
    </source>
</reference>
<keyword evidence="2" id="KW-1185">Reference proteome</keyword>
<proteinExistence type="predicted"/>
<dbReference type="PANTHER" id="PTHR11829:SF142">
    <property type="entry name" value="FORK-HEAD DOMAIN-CONTAINING PROTEIN"/>
    <property type="match status" value="1"/>
</dbReference>
<dbReference type="InterPro" id="IPR050211">
    <property type="entry name" value="FOX_domain-containing"/>
</dbReference>
<organism evidence="1 2">
    <name type="scientific">Biomphalaria pfeifferi</name>
    <name type="common">Bloodfluke planorb</name>
    <name type="synonym">Freshwater snail</name>
    <dbReference type="NCBI Taxonomy" id="112525"/>
    <lineage>
        <taxon>Eukaryota</taxon>
        <taxon>Metazoa</taxon>
        <taxon>Spiralia</taxon>
        <taxon>Lophotrochozoa</taxon>
        <taxon>Mollusca</taxon>
        <taxon>Gastropoda</taxon>
        <taxon>Heterobranchia</taxon>
        <taxon>Euthyneura</taxon>
        <taxon>Panpulmonata</taxon>
        <taxon>Hygrophila</taxon>
        <taxon>Lymnaeoidea</taxon>
        <taxon>Planorbidae</taxon>
        <taxon>Biomphalaria</taxon>
    </lineage>
</organism>
<dbReference type="GO" id="GO:0000978">
    <property type="term" value="F:RNA polymerase II cis-regulatory region sequence-specific DNA binding"/>
    <property type="evidence" value="ECO:0007669"/>
    <property type="project" value="TreeGrafter"/>
</dbReference>
<gene>
    <name evidence="1" type="ORF">Bpfe_006714</name>
</gene>
<dbReference type="GO" id="GO:0030154">
    <property type="term" value="P:cell differentiation"/>
    <property type="evidence" value="ECO:0007669"/>
    <property type="project" value="TreeGrafter"/>
</dbReference>
<comment type="caution">
    <text evidence="1">The sequence shown here is derived from an EMBL/GenBank/DDBJ whole genome shotgun (WGS) entry which is preliminary data.</text>
</comment>
<sequence>AGRCEDGKGNYWAIHPANIQDFMRGDFRQRRRSRRRGRKKECDISMYHMPNTYLQSTAAPLGSGMAFNPAALSSLYSPYTEAERR</sequence>
<name>A0AAD8C256_BIOPF</name>
<accession>A0AAD8C256</accession>